<dbReference type="InterPro" id="IPR005184">
    <property type="entry name" value="DUF306_Meta_HslJ"/>
</dbReference>
<dbReference type="InterPro" id="IPR038670">
    <property type="entry name" value="HslJ-like_sf"/>
</dbReference>
<organism evidence="3">
    <name type="scientific">bioreactor metagenome</name>
    <dbReference type="NCBI Taxonomy" id="1076179"/>
    <lineage>
        <taxon>unclassified sequences</taxon>
        <taxon>metagenomes</taxon>
        <taxon>ecological metagenomes</taxon>
    </lineage>
</organism>
<evidence type="ECO:0000259" key="2">
    <source>
        <dbReference type="Pfam" id="PF03724"/>
    </source>
</evidence>
<dbReference type="AlphaFoldDB" id="A0A644XD43"/>
<name>A0A644XD43_9ZZZZ</name>
<evidence type="ECO:0000313" key="3">
    <source>
        <dbReference type="EMBL" id="MPM13688.1"/>
    </source>
</evidence>
<accession>A0A644XD43</accession>
<reference evidence="3" key="1">
    <citation type="submission" date="2019-08" db="EMBL/GenBank/DDBJ databases">
        <authorList>
            <person name="Kucharzyk K."/>
            <person name="Murdoch R.W."/>
            <person name="Higgins S."/>
            <person name="Loffler F."/>
        </authorList>
    </citation>
    <scope>NUCLEOTIDE SEQUENCE</scope>
</reference>
<feature type="region of interest" description="Disordered" evidence="1">
    <location>
        <begin position="175"/>
        <end position="225"/>
    </location>
</feature>
<evidence type="ECO:0000256" key="1">
    <source>
        <dbReference type="SAM" id="MobiDB-lite"/>
    </source>
</evidence>
<proteinExistence type="predicted"/>
<gene>
    <name evidence="3" type="ORF">SDC9_60047</name>
</gene>
<sequence>MMRCHIALWLMGTAWLAGGCAMLLEEPEPTRIDEIVAEHKLKINRDEELNQLCGKAWVPVYIKGQEGIDGKNAIELPPEIQSHIEFHRDGTVSGFAGVNRFTGSFAVTAPNLLRFGALQTTLMAGQHLDYEMLFMAQVNEVSNFEFKDGMLELKKRNMLMLRCKPVDLAQVQKQSAAETATPVPPEPASKIAPRNGSGPAAANPALPTVENVSGGAAATAGPAAK</sequence>
<dbReference type="PROSITE" id="PS51257">
    <property type="entry name" value="PROKAR_LIPOPROTEIN"/>
    <property type="match status" value="1"/>
</dbReference>
<protein>
    <recommendedName>
        <fullName evidence="2">DUF306 domain-containing protein</fullName>
    </recommendedName>
</protein>
<feature type="domain" description="DUF306" evidence="2">
    <location>
        <begin position="51"/>
        <end position="158"/>
    </location>
</feature>
<dbReference type="Pfam" id="PF03724">
    <property type="entry name" value="META"/>
    <property type="match status" value="1"/>
</dbReference>
<dbReference type="Gene3D" id="2.40.128.270">
    <property type="match status" value="1"/>
</dbReference>
<dbReference type="EMBL" id="VSSQ01002157">
    <property type="protein sequence ID" value="MPM13688.1"/>
    <property type="molecule type" value="Genomic_DNA"/>
</dbReference>
<comment type="caution">
    <text evidence="3">The sequence shown here is derived from an EMBL/GenBank/DDBJ whole genome shotgun (WGS) entry which is preliminary data.</text>
</comment>
<feature type="compositionally biased region" description="Low complexity" evidence="1">
    <location>
        <begin position="214"/>
        <end position="225"/>
    </location>
</feature>